<keyword evidence="7 12" id="KW-0328">Glycosyltransferase</keyword>
<comment type="caution">
    <text evidence="16">The sequence shown here is derived from an EMBL/GenBank/DDBJ whole genome shotgun (WGS) entry which is preliminary data.</text>
</comment>
<comment type="subunit">
    <text evidence="4">Hexamer formed by 3 homodimers.</text>
</comment>
<evidence type="ECO:0000256" key="8">
    <source>
        <dbReference type="ARBA" id="ARBA00022679"/>
    </source>
</evidence>
<dbReference type="NCBIfam" id="TIGR00078">
    <property type="entry name" value="nadC"/>
    <property type="match status" value="1"/>
</dbReference>
<gene>
    <name evidence="16" type="ORF">C41B8_11263</name>
</gene>
<evidence type="ECO:0000256" key="9">
    <source>
        <dbReference type="ARBA" id="ARBA00033102"/>
    </source>
</evidence>
<dbReference type="EMBL" id="APNK01000016">
    <property type="protein sequence ID" value="KEZ77164.1"/>
    <property type="molecule type" value="Genomic_DNA"/>
</dbReference>
<dbReference type="GO" id="GO:0004514">
    <property type="term" value="F:nicotinate-nucleotide diphosphorylase (carboxylating) activity"/>
    <property type="evidence" value="ECO:0007669"/>
    <property type="project" value="UniProtKB-EC"/>
</dbReference>
<evidence type="ECO:0000259" key="15">
    <source>
        <dbReference type="Pfam" id="PF02749"/>
    </source>
</evidence>
<feature type="binding site" evidence="13">
    <location>
        <begin position="248"/>
        <end position="250"/>
    </location>
    <ligand>
        <name>substrate</name>
    </ligand>
</feature>
<evidence type="ECO:0000259" key="14">
    <source>
        <dbReference type="Pfam" id="PF01729"/>
    </source>
</evidence>
<evidence type="ECO:0000256" key="11">
    <source>
        <dbReference type="ARBA" id="ARBA00069173"/>
    </source>
</evidence>
<comment type="function">
    <text evidence="1">Involved in the catabolism of quinolinic acid (QA).</text>
</comment>
<dbReference type="InterPro" id="IPR002638">
    <property type="entry name" value="Quinolinate_PRibosylTrfase_C"/>
</dbReference>
<dbReference type="InterPro" id="IPR036068">
    <property type="entry name" value="Nicotinate_pribotase-like_C"/>
</dbReference>
<dbReference type="RefSeq" id="WP_037338041.1">
    <property type="nucleotide sequence ID" value="NZ_APNK01000016.1"/>
</dbReference>
<evidence type="ECO:0000256" key="6">
    <source>
        <dbReference type="ARBA" id="ARBA00022642"/>
    </source>
</evidence>
<comment type="pathway">
    <text evidence="2">Cofactor biosynthesis; NAD(+) biosynthesis; nicotinate D-ribonucleotide from quinolinate: step 1/1.</text>
</comment>
<feature type="domain" description="Quinolinate phosphoribosyl transferase C-terminal" evidence="14">
    <location>
        <begin position="120"/>
        <end position="282"/>
    </location>
</feature>
<dbReference type="Pfam" id="PF01729">
    <property type="entry name" value="QRPTase_C"/>
    <property type="match status" value="1"/>
</dbReference>
<dbReference type="eggNOG" id="COG0157">
    <property type="taxonomic scope" value="Bacteria"/>
</dbReference>
<dbReference type="SUPFAM" id="SSF54675">
    <property type="entry name" value="Nicotinate/Quinolinate PRTase N-terminal domain-like"/>
    <property type="match status" value="1"/>
</dbReference>
<proteinExistence type="inferred from homology"/>
<feature type="binding site" evidence="13">
    <location>
        <begin position="141"/>
        <end position="143"/>
    </location>
    <ligand>
        <name>substrate</name>
    </ligand>
</feature>
<dbReference type="InterPro" id="IPR004393">
    <property type="entry name" value="NadC"/>
</dbReference>
<comment type="similarity">
    <text evidence="3 12">Belongs to the NadC/ModD family.</text>
</comment>
<feature type="binding site" evidence="13">
    <location>
        <begin position="269"/>
        <end position="271"/>
    </location>
    <ligand>
        <name>substrate</name>
    </ligand>
</feature>
<evidence type="ECO:0000256" key="3">
    <source>
        <dbReference type="ARBA" id="ARBA00009400"/>
    </source>
</evidence>
<dbReference type="GO" id="GO:0009435">
    <property type="term" value="P:NAD+ biosynthetic process"/>
    <property type="evidence" value="ECO:0007669"/>
    <property type="project" value="UniProtKB-UniPathway"/>
</dbReference>
<dbReference type="OrthoDB" id="9782546at2"/>
<sequence length="288" mass="30180">MSQASNSIESAIETAIDLDRIDRWLAEDVRTGDVTTDAVLDASAPVAARWVAKAEGVVAGLAEAEAVFRRLDPALDWRAAVAEGEAVVAGTELVTFEGAGRAVLTGERTALNIAQRMSGIATATRGYVELIAEHPARILDTRKTVPGLRDLDKKAVAIGGGVNHRAGLYDLAMIKDNHIVAAGGITAAVAAVRAHAPDIGIEVETTTLDELDEALAAGVEMIMLDNMAPETMVLAVERTAGRARLEASGNVGRDNIVTIAATGVDFISIGALTHSVIAFDISQRIDRI</sequence>
<feature type="binding site" evidence="13">
    <location>
        <position position="225"/>
    </location>
    <ligand>
        <name>substrate</name>
    </ligand>
</feature>
<dbReference type="Proteomes" id="UP000028302">
    <property type="component" value="Unassembled WGS sequence"/>
</dbReference>
<dbReference type="InterPro" id="IPR027277">
    <property type="entry name" value="NadC/ModD"/>
</dbReference>
<dbReference type="Gene3D" id="3.90.1170.20">
    <property type="entry name" value="Quinolinate phosphoribosyl transferase, N-terminal domain"/>
    <property type="match status" value="1"/>
</dbReference>
<feature type="binding site" evidence="13">
    <location>
        <position position="165"/>
    </location>
    <ligand>
        <name>substrate</name>
    </ligand>
</feature>
<evidence type="ECO:0000313" key="16">
    <source>
        <dbReference type="EMBL" id="KEZ77164.1"/>
    </source>
</evidence>
<protein>
    <recommendedName>
        <fullName evidence="11">Probable nicotinate-nucleotide pyrophosphorylase [carboxylating]</fullName>
        <ecNumber evidence="5">2.4.2.19</ecNumber>
    </recommendedName>
    <alternativeName>
        <fullName evidence="9">Quinolinate phosphoribosyltransferase [decarboxylating]</fullName>
    </alternativeName>
</protein>
<dbReference type="PATRIC" id="fig|1304275.5.peg.2297"/>
<evidence type="ECO:0000256" key="7">
    <source>
        <dbReference type="ARBA" id="ARBA00022676"/>
    </source>
</evidence>
<dbReference type="FunFam" id="3.90.1170.20:FF:000001">
    <property type="entry name" value="Nicotinate-nucleotide diphosphorylase (Carboxylating)"/>
    <property type="match status" value="1"/>
</dbReference>
<evidence type="ECO:0000256" key="2">
    <source>
        <dbReference type="ARBA" id="ARBA00004893"/>
    </source>
</evidence>
<evidence type="ECO:0000313" key="17">
    <source>
        <dbReference type="Proteomes" id="UP000028302"/>
    </source>
</evidence>
<evidence type="ECO:0000256" key="12">
    <source>
        <dbReference type="PIRNR" id="PIRNR006250"/>
    </source>
</evidence>
<evidence type="ECO:0000256" key="13">
    <source>
        <dbReference type="PIRSR" id="PIRSR006250-1"/>
    </source>
</evidence>
<dbReference type="FunFam" id="3.20.20.70:FF:000030">
    <property type="entry name" value="Nicotinate-nucleotide pyrophosphorylase, carboxylating"/>
    <property type="match status" value="1"/>
</dbReference>
<dbReference type="SUPFAM" id="SSF51690">
    <property type="entry name" value="Nicotinate/Quinolinate PRTase C-terminal domain-like"/>
    <property type="match status" value="1"/>
</dbReference>
<dbReference type="InterPro" id="IPR022412">
    <property type="entry name" value="Quinolinate_PRibosylTrfase_N"/>
</dbReference>
<dbReference type="AlphaFoldDB" id="A0A084IKD0"/>
<evidence type="ECO:0000256" key="5">
    <source>
        <dbReference type="ARBA" id="ARBA00011944"/>
    </source>
</evidence>
<accession>A0A084IKD0</accession>
<dbReference type="CDD" id="cd01572">
    <property type="entry name" value="QPRTase"/>
    <property type="match status" value="1"/>
</dbReference>
<dbReference type="InterPro" id="IPR013785">
    <property type="entry name" value="Aldolase_TIM"/>
</dbReference>
<keyword evidence="17" id="KW-1185">Reference proteome</keyword>
<dbReference type="Gene3D" id="3.20.20.70">
    <property type="entry name" value="Aldolase class I"/>
    <property type="match status" value="1"/>
</dbReference>
<dbReference type="UniPathway" id="UPA00253">
    <property type="reaction ID" value="UER00331"/>
</dbReference>
<dbReference type="EC" id="2.4.2.19" evidence="5"/>
<feature type="domain" description="Quinolinate phosphoribosyl transferase N-terminal" evidence="15">
    <location>
        <begin position="33"/>
        <end position="118"/>
    </location>
</feature>
<dbReference type="PANTHER" id="PTHR32179">
    <property type="entry name" value="NICOTINATE-NUCLEOTIDE PYROPHOSPHORYLASE [CARBOXYLATING]"/>
    <property type="match status" value="1"/>
</dbReference>
<dbReference type="Pfam" id="PF02749">
    <property type="entry name" value="QRPTase_N"/>
    <property type="match status" value="1"/>
</dbReference>
<keyword evidence="8 12" id="KW-0808">Transferase</keyword>
<dbReference type="GO" id="GO:0034213">
    <property type="term" value="P:quinolinate catabolic process"/>
    <property type="evidence" value="ECO:0007669"/>
    <property type="project" value="TreeGrafter"/>
</dbReference>
<dbReference type="PANTHER" id="PTHR32179:SF3">
    <property type="entry name" value="NICOTINATE-NUCLEOTIDE PYROPHOSPHORYLASE [CARBOXYLATING]"/>
    <property type="match status" value="1"/>
</dbReference>
<feature type="binding site" evidence="13">
    <location>
        <position position="108"/>
    </location>
    <ligand>
        <name>substrate</name>
    </ligand>
</feature>
<keyword evidence="6" id="KW-0662">Pyridine nucleotide biosynthesis</keyword>
<feature type="binding site" evidence="13">
    <location>
        <position position="175"/>
    </location>
    <ligand>
        <name>substrate</name>
    </ligand>
</feature>
<reference evidence="16 17" key="1">
    <citation type="submission" date="2013-03" db="EMBL/GenBank/DDBJ databases">
        <title>Salinisphaera hydrothermalis C41B8 Genome Sequencing.</title>
        <authorList>
            <person name="Li C."/>
            <person name="Lai Q."/>
            <person name="Shao Z."/>
        </authorList>
    </citation>
    <scope>NUCLEOTIDE SEQUENCE [LARGE SCALE GENOMIC DNA]</scope>
    <source>
        <strain evidence="16 17">C41B8</strain>
    </source>
</reference>
<evidence type="ECO:0000256" key="4">
    <source>
        <dbReference type="ARBA" id="ARBA00011218"/>
    </source>
</evidence>
<feature type="binding site" evidence="13">
    <location>
        <position position="204"/>
    </location>
    <ligand>
        <name>substrate</name>
    </ligand>
</feature>
<evidence type="ECO:0000256" key="10">
    <source>
        <dbReference type="ARBA" id="ARBA00047445"/>
    </source>
</evidence>
<dbReference type="GO" id="GO:0005737">
    <property type="term" value="C:cytoplasm"/>
    <property type="evidence" value="ECO:0007669"/>
    <property type="project" value="TreeGrafter"/>
</dbReference>
<name>A0A084IKD0_SALHC</name>
<dbReference type="PIRSF" id="PIRSF006250">
    <property type="entry name" value="NadC_ModD"/>
    <property type="match status" value="1"/>
</dbReference>
<organism evidence="16 17">
    <name type="scientific">Salinisphaera hydrothermalis (strain C41B8)</name>
    <dbReference type="NCBI Taxonomy" id="1304275"/>
    <lineage>
        <taxon>Bacteria</taxon>
        <taxon>Pseudomonadati</taxon>
        <taxon>Pseudomonadota</taxon>
        <taxon>Gammaproteobacteria</taxon>
        <taxon>Salinisphaerales</taxon>
        <taxon>Salinisphaeraceae</taxon>
        <taxon>Salinisphaera</taxon>
    </lineage>
</organism>
<dbReference type="STRING" id="1304275.C41B8_11263"/>
<dbReference type="InterPro" id="IPR037128">
    <property type="entry name" value="Quinolinate_PRibosylTase_N_sf"/>
</dbReference>
<comment type="catalytic activity">
    <reaction evidence="10">
        <text>nicotinate beta-D-ribonucleotide + CO2 + diphosphate = quinolinate + 5-phospho-alpha-D-ribose 1-diphosphate + 2 H(+)</text>
        <dbReference type="Rhea" id="RHEA:12733"/>
        <dbReference type="ChEBI" id="CHEBI:15378"/>
        <dbReference type="ChEBI" id="CHEBI:16526"/>
        <dbReference type="ChEBI" id="CHEBI:29959"/>
        <dbReference type="ChEBI" id="CHEBI:33019"/>
        <dbReference type="ChEBI" id="CHEBI:57502"/>
        <dbReference type="ChEBI" id="CHEBI:58017"/>
        <dbReference type="EC" id="2.4.2.19"/>
    </reaction>
</comment>
<evidence type="ECO:0000256" key="1">
    <source>
        <dbReference type="ARBA" id="ARBA00003237"/>
    </source>
</evidence>